<dbReference type="EMBL" id="BQFW01000003">
    <property type="protein sequence ID" value="GJJ70002.1"/>
    <property type="molecule type" value="Genomic_DNA"/>
</dbReference>
<keyword evidence="5 11" id="KW-0479">Metal-binding</keyword>
<dbReference type="InterPro" id="IPR045357">
    <property type="entry name" value="Aminopeptidase_N-like_N"/>
</dbReference>
<comment type="cofactor">
    <cofactor evidence="11 12">
        <name>Zn(2+)</name>
        <dbReference type="ChEBI" id="CHEBI:29105"/>
    </cofactor>
    <text evidence="11 12">Binds 1 zinc ion per subunit.</text>
</comment>
<evidence type="ECO:0000313" key="15">
    <source>
        <dbReference type="Proteomes" id="UP000827284"/>
    </source>
</evidence>
<evidence type="ECO:0000256" key="1">
    <source>
        <dbReference type="ARBA" id="ARBA00004496"/>
    </source>
</evidence>
<dbReference type="GO" id="GO:0006508">
    <property type="term" value="P:proteolysis"/>
    <property type="evidence" value="ECO:0007669"/>
    <property type="project" value="UniProtKB-KW"/>
</dbReference>
<feature type="binding site" evidence="10">
    <location>
        <begin position="261"/>
        <end position="266"/>
    </location>
    <ligand>
        <name>a peptide</name>
        <dbReference type="ChEBI" id="CHEBI:60466"/>
    </ligand>
</feature>
<feature type="domain" description="Peptidase M1 leukotriene A4 hydrolase/aminopeptidase C-terminal" evidence="13">
    <location>
        <begin position="463"/>
        <end position="614"/>
    </location>
</feature>
<dbReference type="Gene3D" id="1.10.390.10">
    <property type="entry name" value="Neutral Protease Domain 2"/>
    <property type="match status" value="1"/>
</dbReference>
<feature type="active site" description="Proton donor" evidence="9">
    <location>
        <position position="378"/>
    </location>
</feature>
<dbReference type="InterPro" id="IPR038502">
    <property type="entry name" value="M1_LTA-4_hydro/amino_C_sf"/>
</dbReference>
<dbReference type="FunFam" id="2.60.40.1730:FF:000004">
    <property type="entry name" value="Leukotriene A(4) hydrolase"/>
    <property type="match status" value="1"/>
</dbReference>
<dbReference type="PANTHER" id="PTHR45726">
    <property type="entry name" value="LEUKOTRIENE A-4 HYDROLASE"/>
    <property type="match status" value="1"/>
</dbReference>
<dbReference type="OrthoDB" id="79562at2759"/>
<dbReference type="Pfam" id="PF01433">
    <property type="entry name" value="Peptidase_M1"/>
    <property type="match status" value="1"/>
</dbReference>
<dbReference type="InterPro" id="IPR034015">
    <property type="entry name" value="M1_LTA4H"/>
</dbReference>
<dbReference type="InterPro" id="IPR014782">
    <property type="entry name" value="Peptidase_M1_dom"/>
</dbReference>
<dbReference type="Gene3D" id="3.30.2010.30">
    <property type="match status" value="1"/>
</dbReference>
<sequence>MPYDPTSQSNLDEAKTNHIHLDLAVDFDAKILSGSAELEIEAIADAVTKVILDTSFIDVRSVSVGGQALNFKLQDRNEKYGSALVVDLAKPLTKGEKIKLLVQYATTKDCTACQWLEPSQTVGKKHPYLFTQCQAIHARSLLPCQDSPSIKLTYSANITTPLRAVMSAVPTGEEKKQGSETTTFKFEQKTRIPSYLIALAVGNLEGREIGPRSTVWTEPEVLEAAAWEFVDTENFIRTGEELLTPYDWGRYDLLVLPASFPYGGMENPCLTFVTPSLLAGDRSLVDVVAHEIAHSWMGNLVTTENWEHFWLNEGFTVFVERKILGRMKGPTHSEFSAILGHKALQESVDLYGKDHPFTALRPCLRGEDPDDAFSRVPYEKGFNLLYYLEKHLGGAAVFEPYLRAHVQEFAGRSINTDDWKAFLYSFMEKTFGQEKVDLLNQVDWPAWLSGTGMPPVKNHFDDTLARACTCLCKKWDDSRVHSQAETPAPGVFSAEDIAEFSSTQKVVFLEKVADLEPALPHGYLDTMDKLYQLTGVKNSEIRLRWHLLCLKANYEKIYPEVADFASTMGRMKMCRPLLRSLFKAKNGAELAKETFLKHKSFYHPIAAAMIAKDLGLTTK</sequence>
<protein>
    <recommendedName>
        <fullName evidence="12">Leukotriene A(4) hydrolase</fullName>
        <shortName evidence="12">LTA-4 hydrolase</shortName>
        <ecNumber evidence="12">3.3.2.10</ecNumber>
        <ecNumber evidence="12">3.4.11.-</ecNumber>
    </recommendedName>
</protein>
<dbReference type="FunFam" id="1.10.390.10:FF:000003">
    <property type="entry name" value="Leukotriene A(4) hydrolase"/>
    <property type="match status" value="1"/>
</dbReference>
<keyword evidence="15" id="KW-1185">Reference proteome</keyword>
<evidence type="ECO:0000256" key="11">
    <source>
        <dbReference type="PIRSR" id="PIRSR612777-3"/>
    </source>
</evidence>
<evidence type="ECO:0000313" key="14">
    <source>
        <dbReference type="EMBL" id="GJJ70002.1"/>
    </source>
</evidence>
<organism evidence="14 15">
    <name type="scientific">Entomortierella parvispora</name>
    <dbReference type="NCBI Taxonomy" id="205924"/>
    <lineage>
        <taxon>Eukaryota</taxon>
        <taxon>Fungi</taxon>
        <taxon>Fungi incertae sedis</taxon>
        <taxon>Mucoromycota</taxon>
        <taxon>Mortierellomycotina</taxon>
        <taxon>Mortierellomycetes</taxon>
        <taxon>Mortierellales</taxon>
        <taxon>Mortierellaceae</taxon>
        <taxon>Entomortierella</taxon>
    </lineage>
</organism>
<dbReference type="InterPro" id="IPR012777">
    <property type="entry name" value="LTA4H"/>
</dbReference>
<evidence type="ECO:0000256" key="2">
    <source>
        <dbReference type="ARBA" id="ARBA00010136"/>
    </source>
</evidence>
<comment type="similarity">
    <text evidence="2 12">Belongs to the peptidase M1 family.</text>
</comment>
<feature type="active site" description="Proton acceptor" evidence="9">
    <location>
        <position position="291"/>
    </location>
</feature>
<keyword evidence="6 12" id="KW-0378">Hydrolase</keyword>
<reference evidence="14" key="1">
    <citation type="submission" date="2021-11" db="EMBL/GenBank/DDBJ databases">
        <authorList>
            <person name="Herlambang A."/>
            <person name="Guo Y."/>
            <person name="Takashima Y."/>
            <person name="Nishizawa T."/>
        </authorList>
    </citation>
    <scope>NUCLEOTIDE SEQUENCE</scope>
    <source>
        <strain evidence="14">E1425</strain>
    </source>
</reference>
<dbReference type="SUPFAM" id="SSF48371">
    <property type="entry name" value="ARM repeat"/>
    <property type="match status" value="1"/>
</dbReference>
<dbReference type="GO" id="GO:0004301">
    <property type="term" value="F:epoxide hydrolase activity"/>
    <property type="evidence" value="ECO:0007669"/>
    <property type="project" value="UniProtKB-EC"/>
</dbReference>
<dbReference type="Proteomes" id="UP000827284">
    <property type="component" value="Unassembled WGS sequence"/>
</dbReference>
<evidence type="ECO:0000256" key="9">
    <source>
        <dbReference type="PIRSR" id="PIRSR612777-1"/>
    </source>
</evidence>
<dbReference type="FunFam" id="1.25.40.320:FF:000001">
    <property type="entry name" value="Leukotriene A(4) hydrolase"/>
    <property type="match status" value="1"/>
</dbReference>
<dbReference type="GO" id="GO:0008270">
    <property type="term" value="F:zinc ion binding"/>
    <property type="evidence" value="ECO:0007669"/>
    <property type="project" value="InterPro"/>
</dbReference>
<comment type="caution">
    <text evidence="14">The sequence shown here is derived from an EMBL/GenBank/DDBJ whole genome shotgun (WGS) entry which is preliminary data.</text>
</comment>
<accession>A0A9P3H4P9</accession>
<evidence type="ECO:0000256" key="12">
    <source>
        <dbReference type="RuleBase" id="RU361141"/>
    </source>
</evidence>
<dbReference type="SUPFAM" id="SSF55486">
    <property type="entry name" value="Metalloproteases ('zincins'), catalytic domain"/>
    <property type="match status" value="1"/>
</dbReference>
<dbReference type="Gene3D" id="1.25.40.320">
    <property type="entry name" value="Peptidase M1, leukotriene A4 hydrolase/aminopeptidase C-terminal domain"/>
    <property type="match status" value="1"/>
</dbReference>
<dbReference type="Pfam" id="PF09127">
    <property type="entry name" value="Leuk-A4-hydro_C"/>
    <property type="match status" value="1"/>
</dbReference>
<dbReference type="InterPro" id="IPR015211">
    <property type="entry name" value="Peptidase_M1_C"/>
</dbReference>
<dbReference type="GO" id="GO:0005829">
    <property type="term" value="C:cytosol"/>
    <property type="evidence" value="ECO:0007669"/>
    <property type="project" value="TreeGrafter"/>
</dbReference>
<dbReference type="CDD" id="cd09599">
    <property type="entry name" value="M1_LTA4H"/>
    <property type="match status" value="1"/>
</dbReference>
<evidence type="ECO:0000256" key="4">
    <source>
        <dbReference type="ARBA" id="ARBA00022670"/>
    </source>
</evidence>
<dbReference type="Pfam" id="PF17900">
    <property type="entry name" value="Peptidase_M1_N"/>
    <property type="match status" value="1"/>
</dbReference>
<keyword evidence="3 12" id="KW-0963">Cytoplasm</keyword>
<evidence type="ECO:0000256" key="10">
    <source>
        <dbReference type="PIRSR" id="PIRSR612777-2"/>
    </source>
</evidence>
<dbReference type="InterPro" id="IPR001930">
    <property type="entry name" value="Peptidase_M1"/>
</dbReference>
<feature type="binding site" evidence="11">
    <location>
        <position position="294"/>
    </location>
    <ligand>
        <name>Zn(2+)</name>
        <dbReference type="ChEBI" id="CHEBI:29105"/>
        <note>catalytic</note>
    </ligand>
</feature>
<dbReference type="SMART" id="SM01263">
    <property type="entry name" value="Leuk-A4-hydro_C"/>
    <property type="match status" value="1"/>
</dbReference>
<dbReference type="NCBIfam" id="TIGR02411">
    <property type="entry name" value="leuko_A4_hydro"/>
    <property type="match status" value="1"/>
</dbReference>
<dbReference type="PANTHER" id="PTHR45726:SF3">
    <property type="entry name" value="LEUKOTRIENE A-4 HYDROLASE"/>
    <property type="match status" value="1"/>
</dbReference>
<dbReference type="EC" id="3.4.11.-" evidence="12"/>
<dbReference type="PRINTS" id="PR00756">
    <property type="entry name" value="ALADIPTASE"/>
</dbReference>
<dbReference type="Gene3D" id="2.60.40.1730">
    <property type="entry name" value="tricorn interacting facor f3 domain"/>
    <property type="match status" value="1"/>
</dbReference>
<comment type="subcellular location">
    <subcellularLocation>
        <location evidence="1 12">Cytoplasm</location>
    </subcellularLocation>
</comment>
<comment type="catalytic activity">
    <reaction evidence="12">
        <text>an epoxide + H2O = an ethanediol</text>
        <dbReference type="Rhea" id="RHEA:19037"/>
        <dbReference type="ChEBI" id="CHEBI:15377"/>
        <dbReference type="ChEBI" id="CHEBI:32955"/>
        <dbReference type="ChEBI" id="CHEBI:140594"/>
        <dbReference type="EC" id="3.3.2.10"/>
    </reaction>
</comment>
<keyword evidence="8 12" id="KW-0482">Metalloprotease</keyword>
<gene>
    <name evidence="14" type="ORF">EMPS_02351</name>
</gene>
<evidence type="ECO:0000256" key="5">
    <source>
        <dbReference type="ARBA" id="ARBA00022723"/>
    </source>
</evidence>
<dbReference type="AlphaFoldDB" id="A0A9P3H4P9"/>
<evidence type="ECO:0000256" key="8">
    <source>
        <dbReference type="ARBA" id="ARBA00023049"/>
    </source>
</evidence>
<evidence type="ECO:0000256" key="3">
    <source>
        <dbReference type="ARBA" id="ARBA00022490"/>
    </source>
</evidence>
<feature type="binding site" evidence="11">
    <location>
        <position position="290"/>
    </location>
    <ligand>
        <name>Zn(2+)</name>
        <dbReference type="ChEBI" id="CHEBI:29105"/>
        <note>catalytic</note>
    </ligand>
</feature>
<evidence type="ECO:0000256" key="6">
    <source>
        <dbReference type="ARBA" id="ARBA00022801"/>
    </source>
</evidence>
<dbReference type="InterPro" id="IPR042097">
    <property type="entry name" value="Aminopeptidase_N-like_N_sf"/>
</dbReference>
<feature type="binding site" evidence="11">
    <location>
        <position position="313"/>
    </location>
    <ligand>
        <name>Zn(2+)</name>
        <dbReference type="ChEBI" id="CHEBI:29105"/>
        <note>catalytic</note>
    </ligand>
</feature>
<dbReference type="InterPro" id="IPR016024">
    <property type="entry name" value="ARM-type_fold"/>
</dbReference>
<name>A0A9P3H4P9_9FUNG</name>
<evidence type="ECO:0000256" key="7">
    <source>
        <dbReference type="ARBA" id="ARBA00022833"/>
    </source>
</evidence>
<dbReference type="InterPro" id="IPR027268">
    <property type="entry name" value="Peptidase_M4/M1_CTD_sf"/>
</dbReference>
<evidence type="ECO:0000259" key="13">
    <source>
        <dbReference type="SMART" id="SM01263"/>
    </source>
</evidence>
<keyword evidence="4 12" id="KW-0645">Protease</keyword>
<dbReference type="FunFam" id="3.30.2010.30:FF:000001">
    <property type="entry name" value="Leukotriene A(4) hydrolase"/>
    <property type="match status" value="1"/>
</dbReference>
<reference evidence="14" key="2">
    <citation type="journal article" date="2022" name="Microbiol. Resour. Announc.">
        <title>Whole-Genome Sequence of Entomortierella parvispora E1425, a Mucoromycotan Fungus Associated with Burkholderiaceae-Related Endosymbiotic Bacteria.</title>
        <authorList>
            <person name="Herlambang A."/>
            <person name="Guo Y."/>
            <person name="Takashima Y."/>
            <person name="Narisawa K."/>
            <person name="Ohta H."/>
            <person name="Nishizawa T."/>
        </authorList>
    </citation>
    <scope>NUCLEOTIDE SEQUENCE</scope>
    <source>
        <strain evidence="14">E1425</strain>
    </source>
</reference>
<dbReference type="InterPro" id="IPR049980">
    <property type="entry name" value="LTA4H_cat"/>
</dbReference>
<proteinExistence type="inferred from homology"/>
<dbReference type="SUPFAM" id="SSF63737">
    <property type="entry name" value="Leukotriene A4 hydrolase N-terminal domain"/>
    <property type="match status" value="1"/>
</dbReference>
<dbReference type="EC" id="3.3.2.10" evidence="12"/>
<feature type="binding site" evidence="10">
    <location>
        <begin position="570"/>
        <end position="572"/>
    </location>
    <ligand>
        <name>a peptide</name>
        <dbReference type="ChEBI" id="CHEBI:60466"/>
    </ligand>
</feature>
<feature type="binding site" evidence="10">
    <location>
        <begin position="132"/>
        <end position="134"/>
    </location>
    <ligand>
        <name>a peptide</name>
        <dbReference type="ChEBI" id="CHEBI:60466"/>
    </ligand>
</feature>
<keyword evidence="7 11" id="KW-0862">Zinc</keyword>
<dbReference type="GO" id="GO:0070006">
    <property type="term" value="F:metalloaminopeptidase activity"/>
    <property type="evidence" value="ECO:0007669"/>
    <property type="project" value="UniProtKB-ARBA"/>
</dbReference>